<dbReference type="STRING" id="196164.gene:10742756"/>
<protein>
    <submittedName>
        <fullName evidence="2">Putative transposase</fullName>
    </submittedName>
</protein>
<feature type="region of interest" description="Disordered" evidence="1">
    <location>
        <begin position="42"/>
        <end position="66"/>
    </location>
</feature>
<dbReference type="AlphaFoldDB" id="Q8FN25"/>
<evidence type="ECO:0000313" key="2">
    <source>
        <dbReference type="EMBL" id="BAC19133.1"/>
    </source>
</evidence>
<sequence length="135" mass="15497">MKKYGTAAATEKPSPTSVNEAERIRKLEREVRKLREERDILSPRQQSISRKRRDFRSASGSLMTPRRTTEVKRLCEVLKLNRSSYYKWKNSSSARSKRLMSDALLGVRVKTVFTAEKGCYGAKRITASTQRPGRS</sequence>
<keyword evidence="3" id="KW-1185">Reference proteome</keyword>
<dbReference type="EMBL" id="BA000035">
    <property type="protein sequence ID" value="BAC19133.1"/>
    <property type="molecule type" value="Genomic_DNA"/>
</dbReference>
<dbReference type="eggNOG" id="COG2801">
    <property type="taxonomic scope" value="Bacteria"/>
</dbReference>
<dbReference type="HOGENOM" id="CLU_1882240_0_0_11"/>
<accession>Q8FN25</accession>
<dbReference type="Proteomes" id="UP000001409">
    <property type="component" value="Chromosome"/>
</dbReference>
<feature type="region of interest" description="Disordered" evidence="1">
    <location>
        <begin position="1"/>
        <end position="21"/>
    </location>
</feature>
<evidence type="ECO:0000313" key="3">
    <source>
        <dbReference type="Proteomes" id="UP000001409"/>
    </source>
</evidence>
<dbReference type="KEGG" id="cef:CE2323"/>
<evidence type="ECO:0000256" key="1">
    <source>
        <dbReference type="SAM" id="MobiDB-lite"/>
    </source>
</evidence>
<proteinExistence type="predicted"/>
<organism evidence="2 3">
    <name type="scientific">Corynebacterium efficiens (strain DSM 44549 / YS-314 / AJ 12310 / JCM 11189 / NBRC 100395)</name>
    <dbReference type="NCBI Taxonomy" id="196164"/>
    <lineage>
        <taxon>Bacteria</taxon>
        <taxon>Bacillati</taxon>
        <taxon>Actinomycetota</taxon>
        <taxon>Actinomycetes</taxon>
        <taxon>Mycobacteriales</taxon>
        <taxon>Corynebacteriaceae</taxon>
        <taxon>Corynebacterium</taxon>
    </lineage>
</organism>
<name>Q8FN25_COREF</name>
<reference evidence="2 3" key="1">
    <citation type="journal article" date="2003" name="Genome Res.">
        <title>Comparative complete genome sequence analysis of the amino acid replacements responsible for the thermostability of Corynebacterium efficiens.</title>
        <authorList>
            <person name="Nishio Y."/>
            <person name="Nakamura Y."/>
            <person name="Kawarabayasi Y."/>
            <person name="Usuda Y."/>
            <person name="Kimura E."/>
            <person name="Sugimoto S."/>
            <person name="Matsui K."/>
            <person name="Yamagishi A."/>
            <person name="Kikuchi H."/>
            <person name="Ikeo K."/>
            <person name="Gojobori T."/>
        </authorList>
    </citation>
    <scope>NUCLEOTIDE SEQUENCE [LARGE SCALE GENOMIC DNA]</scope>
    <source>
        <strain evidence="3">DSM 44549 / YS-314 / AJ 12310 / JCM 11189 / NBRC 100395</strain>
    </source>
</reference>